<comment type="caution">
    <text evidence="1">The sequence shown here is derived from an EMBL/GenBank/DDBJ whole genome shotgun (WGS) entry which is preliminary data.</text>
</comment>
<dbReference type="EMBL" id="JAIVGD010000011">
    <property type="protein sequence ID" value="KAH0769052.1"/>
    <property type="molecule type" value="Genomic_DNA"/>
</dbReference>
<sequence>MFELSVGRLLVLESWVSRNISWHFWRLEVGGWRLEVGVWRGWLVQGLEVRERIWLVIEVVSHQLMRVGGVACGEPLIVTLEYTMSEVMVRVIVEL</sequence>
<gene>
    <name evidence="1" type="ORF">KY290_013033</name>
</gene>
<evidence type="ECO:0000313" key="1">
    <source>
        <dbReference type="EMBL" id="KAH0769052.1"/>
    </source>
</evidence>
<dbReference type="Proteomes" id="UP000826656">
    <property type="component" value="Unassembled WGS sequence"/>
</dbReference>
<accession>A0ABQ7VNH7</accession>
<keyword evidence="2" id="KW-1185">Reference proteome</keyword>
<organism evidence="1 2">
    <name type="scientific">Solanum tuberosum</name>
    <name type="common">Potato</name>
    <dbReference type="NCBI Taxonomy" id="4113"/>
    <lineage>
        <taxon>Eukaryota</taxon>
        <taxon>Viridiplantae</taxon>
        <taxon>Streptophyta</taxon>
        <taxon>Embryophyta</taxon>
        <taxon>Tracheophyta</taxon>
        <taxon>Spermatophyta</taxon>
        <taxon>Magnoliopsida</taxon>
        <taxon>eudicotyledons</taxon>
        <taxon>Gunneridae</taxon>
        <taxon>Pentapetalae</taxon>
        <taxon>asterids</taxon>
        <taxon>lamiids</taxon>
        <taxon>Solanales</taxon>
        <taxon>Solanaceae</taxon>
        <taxon>Solanoideae</taxon>
        <taxon>Solaneae</taxon>
        <taxon>Solanum</taxon>
    </lineage>
</organism>
<name>A0ABQ7VNH7_SOLTU</name>
<protein>
    <submittedName>
        <fullName evidence="1">Uncharacterized protein</fullName>
    </submittedName>
</protein>
<evidence type="ECO:0000313" key="2">
    <source>
        <dbReference type="Proteomes" id="UP000826656"/>
    </source>
</evidence>
<reference evidence="1 2" key="1">
    <citation type="journal article" date="2021" name="bioRxiv">
        <title>Chromosome-scale and haplotype-resolved genome assembly of a tetraploid potato cultivar.</title>
        <authorList>
            <person name="Sun H."/>
            <person name="Jiao W.-B."/>
            <person name="Krause K."/>
            <person name="Campoy J.A."/>
            <person name="Goel M."/>
            <person name="Folz-Donahue K."/>
            <person name="Kukat C."/>
            <person name="Huettel B."/>
            <person name="Schneeberger K."/>
        </authorList>
    </citation>
    <scope>NUCLEOTIDE SEQUENCE [LARGE SCALE GENOMIC DNA]</scope>
    <source>
        <strain evidence="1">SolTubOtavaFocal</strain>
        <tissue evidence="1">Leaves</tissue>
    </source>
</reference>
<proteinExistence type="predicted"/>